<keyword evidence="9 14" id="KW-0798">TonB box</keyword>
<dbReference type="RefSeq" id="WP_111514173.1">
    <property type="nucleotide sequence ID" value="NZ_QFYR01000001.1"/>
</dbReference>
<dbReference type="InterPro" id="IPR012910">
    <property type="entry name" value="Plug_dom"/>
</dbReference>
<keyword evidence="10 12" id="KW-0472">Membrane</keyword>
<dbReference type="InterPro" id="IPR036942">
    <property type="entry name" value="Beta-barrel_TonB_sf"/>
</dbReference>
<keyword evidence="7" id="KW-0408">Iron</keyword>
<keyword evidence="2 12" id="KW-0813">Transport</keyword>
<gene>
    <name evidence="18" type="ORF">DJ018_07310</name>
</gene>
<evidence type="ECO:0000259" key="17">
    <source>
        <dbReference type="Pfam" id="PF07715"/>
    </source>
</evidence>
<feature type="domain" description="TonB-dependent receptor plug" evidence="17">
    <location>
        <begin position="56"/>
        <end position="162"/>
    </location>
</feature>
<keyword evidence="18" id="KW-0675">Receptor</keyword>
<dbReference type="InterPro" id="IPR039426">
    <property type="entry name" value="TonB-dep_rcpt-like"/>
</dbReference>
<comment type="similarity">
    <text evidence="12 14">Belongs to the TonB-dependent receptor family.</text>
</comment>
<dbReference type="PROSITE" id="PS52016">
    <property type="entry name" value="TONB_DEPENDENT_REC_3"/>
    <property type="match status" value="1"/>
</dbReference>
<reference evidence="19" key="1">
    <citation type="submission" date="2018-05" db="EMBL/GenBank/DDBJ databases">
        <authorList>
            <person name="Li X."/>
        </authorList>
    </citation>
    <scope>NUCLEOTIDE SEQUENCE [LARGE SCALE GENOMIC DNA]</scope>
    <source>
        <strain evidence="19">YIM 73061</strain>
    </source>
</reference>
<evidence type="ECO:0000256" key="8">
    <source>
        <dbReference type="ARBA" id="ARBA00023065"/>
    </source>
</evidence>
<evidence type="ECO:0000256" key="13">
    <source>
        <dbReference type="PROSITE-ProRule" id="PRU10144"/>
    </source>
</evidence>
<accession>A0A328ARQ3</accession>
<evidence type="ECO:0000256" key="5">
    <source>
        <dbReference type="ARBA" id="ARBA00022692"/>
    </source>
</evidence>
<evidence type="ECO:0000256" key="4">
    <source>
        <dbReference type="ARBA" id="ARBA00022496"/>
    </source>
</evidence>
<sequence>MRFNLSRALCASTALATGLLISSAAMAQSTGTSVLEELVVTGATGPTTLGGVVAVEAPKSRVSVDQDFLSRQAPGNTVLDQINILPGVNFTSNDAYGSAGGDITLRGFDSNRIALLQDGVPLNDSGNYAIYPNQQLDSDLISRVDVNLGTTDVDSPTAAAAGGTINYVTRTPSDEMGIRAEVGMGTDNFQRYYTTVETGQFGPFGTKAWISGLYSKNDIQTPSYSSVDAPGQIEKKQFNARIYQDLGGGDFVSLIAHYNQNRNNFIRRVTLAQFQREGVTATNTPDTTLVYEASCVRPTPGAGVQNEATTPTGFTARCANYVGNNINPSNTGNIRGQGSFHLTDNLILTVDPSFQYTIANGGGRTIFPENDLQFGGPVDLNGDGDTVDRVLLYWPNTTNTRRYSITSSLIYRFSPSQSFRVAYTYDYARHRQTGQATQFDQNGDPLDVFGGKDGFGPAIDLPNGDILRRRDRFSIATLNQFSAEYRGRFLDERLLVNAGLRMPTLKRDLNNYCYQRDTFNAYCTMQTPTAVPGTNDGSGRPLYTFPVSSANSNAGNRYAAPRAFDVKYDDVLPNVGVAFDVTSNQQIYASYAETLSAPRTDDLYGQLLSDVQPEIGHAYDLGWRYTSPTLLISVAGWYNDFSNRIERAFDEAANIAFSINVGDVTLKGIDGQVRWQPEDYVSFYASASYVESEIKNNIPGETAGTTLPTAGRSLYETPKLQGAVRVDYDVADWVSLGVQGKFVGGRYTNLTNTEKVPGYALWDLDARFKLAQFNMENTYLQVNVRNLFDEVYLGDLSVNPSGTGQAQPGYGRSLVATLHVEF</sequence>
<keyword evidence="8" id="KW-0406">Ion transport</keyword>
<keyword evidence="5 12" id="KW-0812">Transmembrane</keyword>
<feature type="signal peptide" evidence="15">
    <location>
        <begin position="1"/>
        <end position="27"/>
    </location>
</feature>
<comment type="caution">
    <text evidence="18">The sequence shown here is derived from an EMBL/GenBank/DDBJ whole genome shotgun (WGS) entry which is preliminary data.</text>
</comment>
<dbReference type="GO" id="GO:0015344">
    <property type="term" value="F:siderophore uptake transmembrane transporter activity"/>
    <property type="evidence" value="ECO:0007669"/>
    <property type="project" value="TreeGrafter"/>
</dbReference>
<dbReference type="PANTHER" id="PTHR32552:SF89">
    <property type="entry name" value="CATECHOLATE SIDEROPHORE RECEPTOR FIU"/>
    <property type="match status" value="1"/>
</dbReference>
<dbReference type="EMBL" id="QFYR01000001">
    <property type="protein sequence ID" value="RAK57722.1"/>
    <property type="molecule type" value="Genomic_DNA"/>
</dbReference>
<feature type="chain" id="PRO_5016268682" evidence="15">
    <location>
        <begin position="28"/>
        <end position="822"/>
    </location>
</feature>
<dbReference type="Pfam" id="PF07715">
    <property type="entry name" value="Plug"/>
    <property type="match status" value="1"/>
</dbReference>
<keyword evidence="3 12" id="KW-1134">Transmembrane beta strand</keyword>
<evidence type="ECO:0000256" key="6">
    <source>
        <dbReference type="ARBA" id="ARBA00022729"/>
    </source>
</evidence>
<evidence type="ECO:0000256" key="2">
    <source>
        <dbReference type="ARBA" id="ARBA00022448"/>
    </source>
</evidence>
<protein>
    <submittedName>
        <fullName evidence="18">TonB-dependent receptor</fullName>
    </submittedName>
</protein>
<dbReference type="SUPFAM" id="SSF56935">
    <property type="entry name" value="Porins"/>
    <property type="match status" value="1"/>
</dbReference>
<dbReference type="PROSITE" id="PS01156">
    <property type="entry name" value="TONB_DEPENDENT_REC_2"/>
    <property type="match status" value="1"/>
</dbReference>
<feature type="short sequence motif" description="TonB C-terminal box" evidence="13">
    <location>
        <begin position="805"/>
        <end position="822"/>
    </location>
</feature>
<dbReference type="Proteomes" id="UP000249725">
    <property type="component" value="Unassembled WGS sequence"/>
</dbReference>
<dbReference type="InterPro" id="IPR010917">
    <property type="entry name" value="TonB_rcpt_CS"/>
</dbReference>
<dbReference type="Gene3D" id="2.40.170.20">
    <property type="entry name" value="TonB-dependent receptor, beta-barrel domain"/>
    <property type="match status" value="1"/>
</dbReference>
<name>A0A328ARQ3_9CAUL</name>
<keyword evidence="11 12" id="KW-0998">Cell outer membrane</keyword>
<evidence type="ECO:0000313" key="19">
    <source>
        <dbReference type="Proteomes" id="UP000249725"/>
    </source>
</evidence>
<evidence type="ECO:0000256" key="9">
    <source>
        <dbReference type="ARBA" id="ARBA00023077"/>
    </source>
</evidence>
<evidence type="ECO:0000256" key="3">
    <source>
        <dbReference type="ARBA" id="ARBA00022452"/>
    </source>
</evidence>
<dbReference type="OrthoDB" id="593427at2"/>
<keyword evidence="6 15" id="KW-0732">Signal</keyword>
<comment type="subcellular location">
    <subcellularLocation>
        <location evidence="1 12">Cell outer membrane</location>
        <topology evidence="1 12">Multi-pass membrane protein</topology>
    </subcellularLocation>
</comment>
<evidence type="ECO:0000256" key="11">
    <source>
        <dbReference type="ARBA" id="ARBA00023237"/>
    </source>
</evidence>
<evidence type="ECO:0000256" key="7">
    <source>
        <dbReference type="ARBA" id="ARBA00023004"/>
    </source>
</evidence>
<evidence type="ECO:0000256" key="14">
    <source>
        <dbReference type="RuleBase" id="RU003357"/>
    </source>
</evidence>
<dbReference type="GO" id="GO:0009279">
    <property type="term" value="C:cell outer membrane"/>
    <property type="evidence" value="ECO:0007669"/>
    <property type="project" value="UniProtKB-SubCell"/>
</dbReference>
<evidence type="ECO:0000313" key="18">
    <source>
        <dbReference type="EMBL" id="RAK57722.1"/>
    </source>
</evidence>
<dbReference type="Gene3D" id="2.170.130.10">
    <property type="entry name" value="TonB-dependent receptor, plug domain"/>
    <property type="match status" value="1"/>
</dbReference>
<dbReference type="AlphaFoldDB" id="A0A328ARQ3"/>
<keyword evidence="4" id="KW-0410">Iron transport</keyword>
<evidence type="ECO:0000256" key="12">
    <source>
        <dbReference type="PROSITE-ProRule" id="PRU01360"/>
    </source>
</evidence>
<evidence type="ECO:0000259" key="16">
    <source>
        <dbReference type="Pfam" id="PF00593"/>
    </source>
</evidence>
<keyword evidence="19" id="KW-1185">Reference proteome</keyword>
<dbReference type="Pfam" id="PF00593">
    <property type="entry name" value="TonB_dep_Rec_b-barrel"/>
    <property type="match status" value="1"/>
</dbReference>
<proteinExistence type="inferred from homology"/>
<dbReference type="InterPro" id="IPR037066">
    <property type="entry name" value="Plug_dom_sf"/>
</dbReference>
<evidence type="ECO:0000256" key="10">
    <source>
        <dbReference type="ARBA" id="ARBA00023136"/>
    </source>
</evidence>
<feature type="domain" description="TonB-dependent receptor-like beta-barrel" evidence="16">
    <location>
        <begin position="311"/>
        <end position="787"/>
    </location>
</feature>
<evidence type="ECO:0000256" key="15">
    <source>
        <dbReference type="SAM" id="SignalP"/>
    </source>
</evidence>
<organism evidence="18 19">
    <name type="scientific">Phenylobacterium deserti</name>
    <dbReference type="NCBI Taxonomy" id="1914756"/>
    <lineage>
        <taxon>Bacteria</taxon>
        <taxon>Pseudomonadati</taxon>
        <taxon>Pseudomonadota</taxon>
        <taxon>Alphaproteobacteria</taxon>
        <taxon>Caulobacterales</taxon>
        <taxon>Caulobacteraceae</taxon>
        <taxon>Phenylobacterium</taxon>
    </lineage>
</organism>
<dbReference type="PANTHER" id="PTHR32552">
    <property type="entry name" value="FERRICHROME IRON RECEPTOR-RELATED"/>
    <property type="match status" value="1"/>
</dbReference>
<evidence type="ECO:0000256" key="1">
    <source>
        <dbReference type="ARBA" id="ARBA00004571"/>
    </source>
</evidence>
<dbReference type="InterPro" id="IPR000531">
    <property type="entry name" value="Beta-barrel_TonB"/>
</dbReference>